<feature type="compositionally biased region" description="Gly residues" evidence="1">
    <location>
        <begin position="1"/>
        <end position="13"/>
    </location>
</feature>
<name>A0A9D4TXH3_CHLVU</name>
<sequence>MAAGGGCGGGGNDGMLDSAAEVPPGIAPMADEQLLRSQLESVAEWGPQAALAEEAAVQVAQQAALFSEALVQQQAPANHGRGRQSQGR</sequence>
<proteinExistence type="predicted"/>
<reference evidence="2" key="1">
    <citation type="journal article" date="2019" name="Plant J.">
        <title>Chlorella vulgaris genome assembly and annotation reveals the molecular basis for metabolic acclimation to high light conditions.</title>
        <authorList>
            <person name="Cecchin M."/>
            <person name="Marcolungo L."/>
            <person name="Rossato M."/>
            <person name="Girolomoni L."/>
            <person name="Cosentino E."/>
            <person name="Cuine S."/>
            <person name="Li-Beisson Y."/>
            <person name="Delledonne M."/>
            <person name="Ballottari M."/>
        </authorList>
    </citation>
    <scope>NUCLEOTIDE SEQUENCE</scope>
    <source>
        <strain evidence="2">211/11P</strain>
    </source>
</reference>
<dbReference type="AlphaFoldDB" id="A0A9D4TXH3"/>
<reference evidence="2" key="2">
    <citation type="submission" date="2020-11" db="EMBL/GenBank/DDBJ databases">
        <authorList>
            <person name="Cecchin M."/>
            <person name="Marcolungo L."/>
            <person name="Rossato M."/>
            <person name="Girolomoni L."/>
            <person name="Cosentino E."/>
            <person name="Cuine S."/>
            <person name="Li-Beisson Y."/>
            <person name="Delledonne M."/>
            <person name="Ballottari M."/>
        </authorList>
    </citation>
    <scope>NUCLEOTIDE SEQUENCE</scope>
    <source>
        <strain evidence="2">211/11P</strain>
        <tissue evidence="2">Whole cell</tissue>
    </source>
</reference>
<protein>
    <submittedName>
        <fullName evidence="2">Uncharacterized protein</fullName>
    </submittedName>
</protein>
<accession>A0A9D4TXH3</accession>
<evidence type="ECO:0000256" key="1">
    <source>
        <dbReference type="SAM" id="MobiDB-lite"/>
    </source>
</evidence>
<dbReference type="Proteomes" id="UP001055712">
    <property type="component" value="Unassembled WGS sequence"/>
</dbReference>
<feature type="region of interest" description="Disordered" evidence="1">
    <location>
        <begin position="1"/>
        <end position="27"/>
    </location>
</feature>
<evidence type="ECO:0000313" key="2">
    <source>
        <dbReference type="EMBL" id="KAI3437578.1"/>
    </source>
</evidence>
<organism evidence="2 3">
    <name type="scientific">Chlorella vulgaris</name>
    <name type="common">Green alga</name>
    <dbReference type="NCBI Taxonomy" id="3077"/>
    <lineage>
        <taxon>Eukaryota</taxon>
        <taxon>Viridiplantae</taxon>
        <taxon>Chlorophyta</taxon>
        <taxon>core chlorophytes</taxon>
        <taxon>Trebouxiophyceae</taxon>
        <taxon>Chlorellales</taxon>
        <taxon>Chlorellaceae</taxon>
        <taxon>Chlorella clade</taxon>
        <taxon>Chlorella</taxon>
    </lineage>
</organism>
<evidence type="ECO:0000313" key="3">
    <source>
        <dbReference type="Proteomes" id="UP001055712"/>
    </source>
</evidence>
<dbReference type="EMBL" id="SIDB01000001">
    <property type="protein sequence ID" value="KAI3437578.1"/>
    <property type="molecule type" value="Genomic_DNA"/>
</dbReference>
<keyword evidence="3" id="KW-1185">Reference proteome</keyword>
<comment type="caution">
    <text evidence="2">The sequence shown here is derived from an EMBL/GenBank/DDBJ whole genome shotgun (WGS) entry which is preliminary data.</text>
</comment>
<gene>
    <name evidence="2" type="ORF">D9Q98_000031</name>
</gene>